<keyword evidence="3" id="KW-1185">Reference proteome</keyword>
<protein>
    <submittedName>
        <fullName evidence="2">Uncharacterized protein</fullName>
    </submittedName>
</protein>
<feature type="non-terminal residue" evidence="2">
    <location>
        <position position="150"/>
    </location>
</feature>
<feature type="region of interest" description="Disordered" evidence="1">
    <location>
        <begin position="41"/>
        <end position="76"/>
    </location>
</feature>
<evidence type="ECO:0000313" key="2">
    <source>
        <dbReference type="EMBL" id="KAG0018060.1"/>
    </source>
</evidence>
<accession>A0A9P6T1Z5</accession>
<dbReference type="Proteomes" id="UP000703661">
    <property type="component" value="Unassembled WGS sequence"/>
</dbReference>
<sequence>MILKNIKVKHVIVKGWRDYKEPTSRHSAGVFGFDNGEAFGATPPSNSKTGSGGDKKQDQAKEDIVGESSSTDAANSKEKILQHNKSLIELNEIQDLLYKPIADIEPLALVVELSSIELYAIWLGSVNASLLGDQHMFVYRDQDLACLNKI</sequence>
<dbReference type="AlphaFoldDB" id="A0A9P6T1Z5"/>
<feature type="compositionally biased region" description="Basic and acidic residues" evidence="1">
    <location>
        <begin position="53"/>
        <end position="64"/>
    </location>
</feature>
<evidence type="ECO:0000313" key="3">
    <source>
        <dbReference type="Proteomes" id="UP000703661"/>
    </source>
</evidence>
<proteinExistence type="predicted"/>
<gene>
    <name evidence="2" type="ORF">BGZ80_007600</name>
</gene>
<dbReference type="EMBL" id="JAAAID010000392">
    <property type="protein sequence ID" value="KAG0018060.1"/>
    <property type="molecule type" value="Genomic_DNA"/>
</dbReference>
<organism evidence="2 3">
    <name type="scientific">Entomortierella chlamydospora</name>
    <dbReference type="NCBI Taxonomy" id="101097"/>
    <lineage>
        <taxon>Eukaryota</taxon>
        <taxon>Fungi</taxon>
        <taxon>Fungi incertae sedis</taxon>
        <taxon>Mucoromycota</taxon>
        <taxon>Mortierellomycotina</taxon>
        <taxon>Mortierellomycetes</taxon>
        <taxon>Mortierellales</taxon>
        <taxon>Mortierellaceae</taxon>
        <taxon>Entomortierella</taxon>
    </lineage>
</organism>
<name>A0A9P6T1Z5_9FUNG</name>
<evidence type="ECO:0000256" key="1">
    <source>
        <dbReference type="SAM" id="MobiDB-lite"/>
    </source>
</evidence>
<reference evidence="2" key="1">
    <citation type="journal article" date="2020" name="Fungal Divers.">
        <title>Resolving the Mortierellaceae phylogeny through synthesis of multi-gene phylogenetics and phylogenomics.</title>
        <authorList>
            <person name="Vandepol N."/>
            <person name="Liber J."/>
            <person name="Desiro A."/>
            <person name="Na H."/>
            <person name="Kennedy M."/>
            <person name="Barry K."/>
            <person name="Grigoriev I.V."/>
            <person name="Miller A.N."/>
            <person name="O'Donnell K."/>
            <person name="Stajich J.E."/>
            <person name="Bonito G."/>
        </authorList>
    </citation>
    <scope>NUCLEOTIDE SEQUENCE</scope>
    <source>
        <strain evidence="2">NRRL 2769</strain>
    </source>
</reference>
<comment type="caution">
    <text evidence="2">The sequence shown here is derived from an EMBL/GenBank/DDBJ whole genome shotgun (WGS) entry which is preliminary data.</text>
</comment>